<dbReference type="PANTHER" id="PTHR24409">
    <property type="entry name" value="ZINC FINGER PROTEIN 142"/>
    <property type="match status" value="1"/>
</dbReference>
<dbReference type="Proteomes" id="UP000504606">
    <property type="component" value="Unplaced"/>
</dbReference>
<dbReference type="FunFam" id="3.30.160.60:FF:000446">
    <property type="entry name" value="Zinc finger protein"/>
    <property type="match status" value="1"/>
</dbReference>
<gene>
    <name evidence="11" type="primary">LOC113202781</name>
</gene>
<dbReference type="FunFam" id="3.30.160.60:FF:000810">
    <property type="entry name" value="Zgc:174563 protein"/>
    <property type="match status" value="1"/>
</dbReference>
<protein>
    <submittedName>
        <fullName evidence="11">Zinc finger protein 436-like</fullName>
    </submittedName>
</protein>
<dbReference type="PROSITE" id="PS00028">
    <property type="entry name" value="ZINC_FINGER_C2H2_1"/>
    <property type="match status" value="4"/>
</dbReference>
<dbReference type="InterPro" id="IPR013087">
    <property type="entry name" value="Znf_C2H2_type"/>
</dbReference>
<evidence type="ECO:0000256" key="5">
    <source>
        <dbReference type="ARBA" id="ARBA00022771"/>
    </source>
</evidence>
<dbReference type="GeneID" id="113202781"/>
<dbReference type="GO" id="GO:0005634">
    <property type="term" value="C:nucleus"/>
    <property type="evidence" value="ECO:0007669"/>
    <property type="project" value="UniProtKB-SubCell"/>
</dbReference>
<keyword evidence="5 8" id="KW-0863">Zinc-finger</keyword>
<evidence type="ECO:0000259" key="9">
    <source>
        <dbReference type="PROSITE" id="PS50157"/>
    </source>
</evidence>
<sequence>MSLNVKMSTHLVYEKAKVAISKSFLDKMPSSIDKVQFFKESFENLELTVTPESEYSSISLEGFWDCVVKAENVLLTSLEKWCTSESKNKEINVPCLQQEVSLEENEGRLLEADKRNETDQLLEGSSVQLKREKRLSPELGSVDGSLDVLNCQVSDQPIENEVYMDIKLEHNYNHLEGLNHHETRSEICESAVENEIYMDIKLSKPNDKIFNDPDLPVTLVVATEDEPGIEVLHLKMNKTNKQSFTKKRNSTLESMSGNNLERKKLLKKKYEELAPFRYFCNQCSFKTKRHSHMRNHSRLHEKVCTIYSCDQCDFSTIRASHLQRHIGTHKTEIFACSQCTYSTHTEELLTKHQRYKHVLKQLEDSSSKDSYQCLQCDYMTTSEKHFQRHMAVHSKKGKEKLPCFKCAHCSYQTPSRSNYYRHLGGVHGDERPYMCTICGLCFKRSDTLIQHQATHADQDSDVKAYPCPQCKKNYRSTNALKEHQLTHEEERRYLCEICAASFKTRAIQRKHYNQKHVHTKTNPCASCSKSFTSKYLLKRHMKVHAMARARTSQAENDKNTLEVPTVGEGWCNSLVSAEPTSDDVQVIVVHQESAQSGLSVQEGPLFQISSSLLPGQAVSVPVVPVEYVITSTDSTNDNCSMRHTVDMNCAAQHIASSDGDIISLTFVPNDSAFIQPNSEL</sequence>
<dbReference type="SUPFAM" id="SSF57667">
    <property type="entry name" value="beta-beta-alpha zinc fingers"/>
    <property type="match status" value="4"/>
</dbReference>
<dbReference type="PROSITE" id="PS50157">
    <property type="entry name" value="ZINC_FINGER_C2H2_2"/>
    <property type="match status" value="9"/>
</dbReference>
<dbReference type="Pfam" id="PF00096">
    <property type="entry name" value="zf-C2H2"/>
    <property type="match status" value="4"/>
</dbReference>
<evidence type="ECO:0000313" key="11">
    <source>
        <dbReference type="RefSeq" id="XP_026272957.1"/>
    </source>
</evidence>
<dbReference type="Gene3D" id="3.30.160.60">
    <property type="entry name" value="Classic Zinc Finger"/>
    <property type="match status" value="5"/>
</dbReference>
<dbReference type="PANTHER" id="PTHR24409:SF331">
    <property type="entry name" value="ZINC FINGER PROTEIN 322A"/>
    <property type="match status" value="1"/>
</dbReference>
<feature type="domain" description="C2H2-type" evidence="9">
    <location>
        <begin position="433"/>
        <end position="460"/>
    </location>
</feature>
<organism evidence="10 11">
    <name type="scientific">Frankliniella occidentalis</name>
    <name type="common">Western flower thrips</name>
    <name type="synonym">Euthrips occidentalis</name>
    <dbReference type="NCBI Taxonomy" id="133901"/>
    <lineage>
        <taxon>Eukaryota</taxon>
        <taxon>Metazoa</taxon>
        <taxon>Ecdysozoa</taxon>
        <taxon>Arthropoda</taxon>
        <taxon>Hexapoda</taxon>
        <taxon>Insecta</taxon>
        <taxon>Pterygota</taxon>
        <taxon>Neoptera</taxon>
        <taxon>Paraneoptera</taxon>
        <taxon>Thysanoptera</taxon>
        <taxon>Terebrantia</taxon>
        <taxon>Thripoidea</taxon>
        <taxon>Thripidae</taxon>
        <taxon>Frankliniella</taxon>
    </lineage>
</organism>
<evidence type="ECO:0000256" key="3">
    <source>
        <dbReference type="ARBA" id="ARBA00022723"/>
    </source>
</evidence>
<comment type="subcellular location">
    <subcellularLocation>
        <location evidence="1">Nucleus</location>
    </subcellularLocation>
</comment>
<name>A0A6J1RVV3_FRAOC</name>
<evidence type="ECO:0000256" key="8">
    <source>
        <dbReference type="PROSITE-ProRule" id="PRU00042"/>
    </source>
</evidence>
<dbReference type="FunFam" id="3.30.160.60:FF:000478">
    <property type="entry name" value="Zinc finger protein 133"/>
    <property type="match status" value="1"/>
</dbReference>
<keyword evidence="3" id="KW-0479">Metal-binding</keyword>
<keyword evidence="7" id="KW-0539">Nucleus</keyword>
<evidence type="ECO:0000256" key="7">
    <source>
        <dbReference type="ARBA" id="ARBA00023242"/>
    </source>
</evidence>
<evidence type="ECO:0000256" key="2">
    <source>
        <dbReference type="ARBA" id="ARBA00006991"/>
    </source>
</evidence>
<dbReference type="AlphaFoldDB" id="A0A6J1RVV3"/>
<dbReference type="GO" id="GO:0008270">
    <property type="term" value="F:zinc ion binding"/>
    <property type="evidence" value="ECO:0007669"/>
    <property type="project" value="UniProtKB-KW"/>
</dbReference>
<feature type="domain" description="C2H2-type" evidence="9">
    <location>
        <begin position="522"/>
        <end position="549"/>
    </location>
</feature>
<keyword evidence="6" id="KW-0862">Zinc</keyword>
<feature type="domain" description="C2H2-type" evidence="9">
    <location>
        <begin position="307"/>
        <end position="332"/>
    </location>
</feature>
<feature type="domain" description="C2H2-type" evidence="9">
    <location>
        <begin position="334"/>
        <end position="362"/>
    </location>
</feature>
<feature type="domain" description="C2H2-type" evidence="9">
    <location>
        <begin position="465"/>
        <end position="492"/>
    </location>
</feature>
<keyword evidence="10" id="KW-1185">Reference proteome</keyword>
<evidence type="ECO:0000313" key="10">
    <source>
        <dbReference type="Proteomes" id="UP000504606"/>
    </source>
</evidence>
<dbReference type="GO" id="GO:0000977">
    <property type="term" value="F:RNA polymerase II transcription regulatory region sequence-specific DNA binding"/>
    <property type="evidence" value="ECO:0007669"/>
    <property type="project" value="TreeGrafter"/>
</dbReference>
<dbReference type="KEGG" id="foc:113202781"/>
<feature type="domain" description="C2H2-type" evidence="9">
    <location>
        <begin position="278"/>
        <end position="300"/>
    </location>
</feature>
<dbReference type="GO" id="GO:0000981">
    <property type="term" value="F:DNA-binding transcription factor activity, RNA polymerase II-specific"/>
    <property type="evidence" value="ECO:0007669"/>
    <property type="project" value="TreeGrafter"/>
</dbReference>
<feature type="domain" description="C2H2-type" evidence="9">
    <location>
        <begin position="371"/>
        <end position="398"/>
    </location>
</feature>
<dbReference type="RefSeq" id="XP_026272957.1">
    <property type="nucleotide sequence ID" value="XM_026417172.2"/>
</dbReference>
<reference evidence="11" key="1">
    <citation type="submission" date="2025-08" db="UniProtKB">
        <authorList>
            <consortium name="RefSeq"/>
        </authorList>
    </citation>
    <scope>IDENTIFICATION</scope>
    <source>
        <tissue evidence="11">Whole organism</tissue>
    </source>
</reference>
<feature type="domain" description="C2H2-type" evidence="9">
    <location>
        <begin position="404"/>
        <end position="432"/>
    </location>
</feature>
<accession>A0A6J1RVV3</accession>
<evidence type="ECO:0000256" key="4">
    <source>
        <dbReference type="ARBA" id="ARBA00022737"/>
    </source>
</evidence>
<evidence type="ECO:0000256" key="6">
    <source>
        <dbReference type="ARBA" id="ARBA00022833"/>
    </source>
</evidence>
<dbReference type="SMART" id="SM00355">
    <property type="entry name" value="ZnF_C2H2"/>
    <property type="match status" value="9"/>
</dbReference>
<evidence type="ECO:0000256" key="1">
    <source>
        <dbReference type="ARBA" id="ARBA00004123"/>
    </source>
</evidence>
<proteinExistence type="inferred from homology"/>
<comment type="similarity">
    <text evidence="2">Belongs to the krueppel C2H2-type zinc-finger protein family.</text>
</comment>
<dbReference type="InterPro" id="IPR036236">
    <property type="entry name" value="Znf_C2H2_sf"/>
</dbReference>
<keyword evidence="4" id="KW-0677">Repeat</keyword>
<feature type="domain" description="C2H2-type" evidence="9">
    <location>
        <begin position="493"/>
        <end position="523"/>
    </location>
</feature>
<dbReference type="OrthoDB" id="3561125at2759"/>